<dbReference type="Gene3D" id="3.90.1200.10">
    <property type="match status" value="1"/>
</dbReference>
<dbReference type="PANTHER" id="PTHR45688">
    <property type="match status" value="1"/>
</dbReference>
<evidence type="ECO:0000256" key="2">
    <source>
        <dbReference type="ARBA" id="ARBA00022898"/>
    </source>
</evidence>
<dbReference type="Pfam" id="PF01636">
    <property type="entry name" value="APH"/>
    <property type="match status" value="1"/>
</dbReference>
<dbReference type="GO" id="GO:0030170">
    <property type="term" value="F:pyridoxal phosphate binding"/>
    <property type="evidence" value="ECO:0007669"/>
    <property type="project" value="InterPro"/>
</dbReference>
<dbReference type="InterPro" id="IPR015421">
    <property type="entry name" value="PyrdxlP-dep_Trfase_major"/>
</dbReference>
<accession>A0A6J4M3R5</accession>
<organism evidence="4">
    <name type="scientific">uncultured Nocardioidaceae bacterium</name>
    <dbReference type="NCBI Taxonomy" id="253824"/>
    <lineage>
        <taxon>Bacteria</taxon>
        <taxon>Bacillati</taxon>
        <taxon>Actinomycetota</taxon>
        <taxon>Actinomycetes</taxon>
        <taxon>Propionibacteriales</taxon>
        <taxon>Nocardioidaceae</taxon>
        <taxon>environmental samples</taxon>
    </lineage>
</organism>
<dbReference type="GO" id="GO:0008483">
    <property type="term" value="F:transaminase activity"/>
    <property type="evidence" value="ECO:0007669"/>
    <property type="project" value="InterPro"/>
</dbReference>
<dbReference type="PROSITE" id="PS00600">
    <property type="entry name" value="AA_TRANSFER_CLASS_3"/>
    <property type="match status" value="1"/>
</dbReference>
<dbReference type="GO" id="GO:0004672">
    <property type="term" value="F:protein kinase activity"/>
    <property type="evidence" value="ECO:0007669"/>
    <property type="project" value="InterPro"/>
</dbReference>
<dbReference type="Gene3D" id="3.40.640.10">
    <property type="entry name" value="Type I PLP-dependent aspartate aminotransferase-like (Major domain)"/>
    <property type="match status" value="1"/>
</dbReference>
<dbReference type="Gene3D" id="3.90.1150.10">
    <property type="entry name" value="Aspartate Aminotransferase, domain 1"/>
    <property type="match status" value="1"/>
</dbReference>
<dbReference type="InterPro" id="IPR011009">
    <property type="entry name" value="Kinase-like_dom_sf"/>
</dbReference>
<dbReference type="SUPFAM" id="SSF53383">
    <property type="entry name" value="PLP-dependent transferases"/>
    <property type="match status" value="1"/>
</dbReference>
<dbReference type="InterPro" id="IPR002575">
    <property type="entry name" value="Aminoglycoside_PTrfase"/>
</dbReference>
<dbReference type="Pfam" id="PF00202">
    <property type="entry name" value="Aminotran_3"/>
    <property type="match status" value="1"/>
</dbReference>
<evidence type="ECO:0000256" key="1">
    <source>
        <dbReference type="ARBA" id="ARBA00008954"/>
    </source>
</evidence>
<dbReference type="AlphaFoldDB" id="A0A6J4M3R5"/>
<dbReference type="InterPro" id="IPR008266">
    <property type="entry name" value="Tyr_kinase_AS"/>
</dbReference>
<comment type="similarity">
    <text evidence="1">Belongs to the class-III pyridoxal-phosphate-dependent aminotransferase family.</text>
</comment>
<dbReference type="PANTHER" id="PTHR45688:SF13">
    <property type="entry name" value="ALANINE--GLYOXYLATE AMINOTRANSFERASE 2-LIKE"/>
    <property type="match status" value="1"/>
</dbReference>
<feature type="domain" description="Aminoglycoside phosphotransferase" evidence="3">
    <location>
        <begin position="47"/>
        <end position="278"/>
    </location>
</feature>
<dbReference type="InterPro" id="IPR005814">
    <property type="entry name" value="Aminotrans_3"/>
</dbReference>
<dbReference type="PROSITE" id="PS00109">
    <property type="entry name" value="PROTEIN_KINASE_TYR"/>
    <property type="match status" value="1"/>
</dbReference>
<dbReference type="SUPFAM" id="SSF56112">
    <property type="entry name" value="Protein kinase-like (PK-like)"/>
    <property type="match status" value="1"/>
</dbReference>
<sequence>MCQRHNARVTTQRLDPLAEDPPAFDVADVEGLLAQAWGVGGELTALHGERDLNFRVTESTGRRSVLKIQNPADSVDVVHFQTAAAQHVRRVAPELRVSDVIPTHSGDAWTTAADSAGRRCHLRLLTFLDGHHPDRDDLDEQDLFEWGRTAAALGRALRGYFHAEAGYPIAWDIKRLPDIEKWAFALDGEPRRAVLEVIERHAERVAPVLPSLRAQVIHNDLSRENVLVDELHRISGITDFGDMTHTALVCDLAVTIADVLDGRPDCLRLAEPMIAGYASVTPLETDEARLLADLVAGRCAAALAIPAWREQQRGSPAQPSPGAWAFLQALLADGLDRVAARFVSAAERPPYRRRGSGELRVARSRALGPLPLSYRSPLHLVAGSGVELYGADGDTYIDAYNNVPVLGHSHPAVTAAVTAQARLLNSNSRYLHEAPVELAERLLDTMPGRRLDRVLFVNSGSEANDLAWRIACFATGASGGLVTSYAYHGVTAATAALSPESWHAGHSPAHIRLVDPPSDLSASSGTVASAAADLASAGPGVAALFVDGVFTSDGVLGPAQAWTRNALAAIRAAGGLYVADEVQAGYGRTGDHLWSFAAAQLEVDLVSLGKPMGNGFPVAAVIGCSDLIDDFMIETEYFSTFGGNPVACAAALAVLRTVEEEQLTAHARVVGAALTSLLADLATQDARLAPPRGWGLAVGVDVRSPHDGVPDPGTASRLVELMRQRGVLIGLTGAAQSTLKIRPPLVFTVAHAERLVTALAASLSDIAG</sequence>
<proteinExistence type="inferred from homology"/>
<dbReference type="InterPro" id="IPR015424">
    <property type="entry name" value="PyrdxlP-dep_Trfase"/>
</dbReference>
<dbReference type="InterPro" id="IPR049704">
    <property type="entry name" value="Aminotrans_3_PPA_site"/>
</dbReference>
<dbReference type="EMBL" id="CADCUG010000130">
    <property type="protein sequence ID" value="CAA9349068.1"/>
    <property type="molecule type" value="Genomic_DNA"/>
</dbReference>
<dbReference type="InterPro" id="IPR015422">
    <property type="entry name" value="PyrdxlP-dep_Trfase_small"/>
</dbReference>
<name>A0A6J4M3R5_9ACTN</name>
<keyword evidence="2" id="KW-0663">Pyridoxal phosphate</keyword>
<evidence type="ECO:0000259" key="3">
    <source>
        <dbReference type="Pfam" id="PF01636"/>
    </source>
</evidence>
<gene>
    <name evidence="4" type="ORF">AVDCRST_MAG29-2109</name>
</gene>
<evidence type="ECO:0000313" key="4">
    <source>
        <dbReference type="EMBL" id="CAA9349068.1"/>
    </source>
</evidence>
<reference evidence="4" key="1">
    <citation type="submission" date="2020-02" db="EMBL/GenBank/DDBJ databases">
        <authorList>
            <person name="Meier V. D."/>
        </authorList>
    </citation>
    <scope>NUCLEOTIDE SEQUENCE</scope>
    <source>
        <strain evidence="4">AVDCRST_MAG29</strain>
    </source>
</reference>
<protein>
    <recommendedName>
        <fullName evidence="3">Aminoglycoside phosphotransferase domain-containing protein</fullName>
    </recommendedName>
</protein>